<protein>
    <submittedName>
        <fullName evidence="2">Uncharacterized protein</fullName>
    </submittedName>
</protein>
<keyword evidence="3" id="KW-1185">Reference proteome</keyword>
<organism evidence="2 3">
    <name type="scientific">Gymnopus androsaceus JB14</name>
    <dbReference type="NCBI Taxonomy" id="1447944"/>
    <lineage>
        <taxon>Eukaryota</taxon>
        <taxon>Fungi</taxon>
        <taxon>Dikarya</taxon>
        <taxon>Basidiomycota</taxon>
        <taxon>Agaricomycotina</taxon>
        <taxon>Agaricomycetes</taxon>
        <taxon>Agaricomycetidae</taxon>
        <taxon>Agaricales</taxon>
        <taxon>Marasmiineae</taxon>
        <taxon>Omphalotaceae</taxon>
        <taxon>Gymnopus</taxon>
    </lineage>
</organism>
<evidence type="ECO:0000313" key="2">
    <source>
        <dbReference type="EMBL" id="KAE9387405.1"/>
    </source>
</evidence>
<sequence length="399" mass="43474">MALDLDTPGQEAMGIVCTPLAGTQPSSLAINDYSSNNLSIREVPYSRSNFMAPDSDCSRTSVSFLTGDTRHSPGIESPQSHTNSTNRPSGSLDGSGNGLFGTPSPANSVRPGHDLSSSPVLGLFNAPAQSALGGSGSSGSLVNSGMLTLGKHSLPPDMDQTVWAVSQKIKLKSDSEQELRKFAGASEEEQRIWLCRWILQLRETCDVIEPAESVYNMPKKLQIAIKAAVVKTLLDPRLPAYLNGMTKFARNLAADTDSGYNRNKDDHTKNKAVKSYACGKFDCHHSNMKKCIQNSFISERKQDPNNIIELCTNIVNKLGADSNAISVPLAAHMAYLCKLYLVKHNAQSIYNGDYWKDVDKALEVLQTKEDRAISNEFKTALDEDIHLYGKAGALEKVLY</sequence>
<evidence type="ECO:0000313" key="3">
    <source>
        <dbReference type="Proteomes" id="UP000799118"/>
    </source>
</evidence>
<proteinExistence type="predicted"/>
<gene>
    <name evidence="2" type="ORF">BT96DRAFT_948398</name>
</gene>
<accession>A0A6A4GQ76</accession>
<feature type="region of interest" description="Disordered" evidence="1">
    <location>
        <begin position="52"/>
        <end position="115"/>
    </location>
</feature>
<dbReference type="AlphaFoldDB" id="A0A6A4GQ76"/>
<dbReference type="EMBL" id="ML769803">
    <property type="protein sequence ID" value="KAE9387405.1"/>
    <property type="molecule type" value="Genomic_DNA"/>
</dbReference>
<evidence type="ECO:0000256" key="1">
    <source>
        <dbReference type="SAM" id="MobiDB-lite"/>
    </source>
</evidence>
<dbReference type="OrthoDB" id="3267821at2759"/>
<reference evidence="2" key="1">
    <citation type="journal article" date="2019" name="Environ. Microbiol.">
        <title>Fungal ecological strategies reflected in gene transcription - a case study of two litter decomposers.</title>
        <authorList>
            <person name="Barbi F."/>
            <person name="Kohler A."/>
            <person name="Barry K."/>
            <person name="Baskaran P."/>
            <person name="Daum C."/>
            <person name="Fauchery L."/>
            <person name="Ihrmark K."/>
            <person name="Kuo A."/>
            <person name="LaButti K."/>
            <person name="Lipzen A."/>
            <person name="Morin E."/>
            <person name="Grigoriev I.V."/>
            <person name="Henrissat B."/>
            <person name="Lindahl B."/>
            <person name="Martin F."/>
        </authorList>
    </citation>
    <scope>NUCLEOTIDE SEQUENCE</scope>
    <source>
        <strain evidence="2">JB14</strain>
    </source>
</reference>
<feature type="compositionally biased region" description="Polar residues" evidence="1">
    <location>
        <begin position="77"/>
        <end position="92"/>
    </location>
</feature>
<name>A0A6A4GQ76_9AGAR</name>
<dbReference type="Proteomes" id="UP000799118">
    <property type="component" value="Unassembled WGS sequence"/>
</dbReference>